<dbReference type="Pfam" id="PF08281">
    <property type="entry name" value="Sigma70_r4_2"/>
    <property type="match status" value="1"/>
</dbReference>
<evidence type="ECO:0000259" key="6">
    <source>
        <dbReference type="Pfam" id="PF08281"/>
    </source>
</evidence>
<name>A0A4V2ML69_9SPHI</name>
<dbReference type="NCBIfam" id="TIGR02937">
    <property type="entry name" value="sigma70-ECF"/>
    <property type="match status" value="1"/>
</dbReference>
<dbReference type="InterPro" id="IPR013324">
    <property type="entry name" value="RNA_pol_sigma_r3/r4-like"/>
</dbReference>
<evidence type="ECO:0000313" key="7">
    <source>
        <dbReference type="EMBL" id="TCD00957.1"/>
    </source>
</evidence>
<organism evidence="7 8">
    <name type="scientific">Pedobacter psychroterrae</name>
    <dbReference type="NCBI Taxonomy" id="2530453"/>
    <lineage>
        <taxon>Bacteria</taxon>
        <taxon>Pseudomonadati</taxon>
        <taxon>Bacteroidota</taxon>
        <taxon>Sphingobacteriia</taxon>
        <taxon>Sphingobacteriales</taxon>
        <taxon>Sphingobacteriaceae</taxon>
        <taxon>Pedobacter</taxon>
    </lineage>
</organism>
<dbReference type="CDD" id="cd06171">
    <property type="entry name" value="Sigma70_r4"/>
    <property type="match status" value="1"/>
</dbReference>
<keyword evidence="2" id="KW-0805">Transcription regulation</keyword>
<sequence>MQDYKTLTDQALLALMKQGNHSAFTEIYNRYWAVLFRHARKMLYDDNEAADVIQEIFTKLWHKAPDLMINTSLSSYLYKAVRHKVITLVNKSKLKTAHLNSLADFIDQGVSSTDEYIQLKQLADSIESEINKLPKKMREIFELSRKEELSYQEIADRLEVTDHTVRKQISNALKILKDKINLFFTLLLLFSGKDNLQINKVTLFSYKSYTQLTFVSHNHISPNISRYERPSSRRTDPEIFTWQMQS</sequence>
<keyword evidence="4" id="KW-0804">Transcription</keyword>
<dbReference type="SUPFAM" id="SSF88659">
    <property type="entry name" value="Sigma3 and sigma4 domains of RNA polymerase sigma factors"/>
    <property type="match status" value="1"/>
</dbReference>
<evidence type="ECO:0000259" key="5">
    <source>
        <dbReference type="Pfam" id="PF04542"/>
    </source>
</evidence>
<accession>A0A4V2ML69</accession>
<comment type="caution">
    <text evidence="7">The sequence shown here is derived from an EMBL/GenBank/DDBJ whole genome shotgun (WGS) entry which is preliminary data.</text>
</comment>
<dbReference type="GO" id="GO:0003677">
    <property type="term" value="F:DNA binding"/>
    <property type="evidence" value="ECO:0007669"/>
    <property type="project" value="InterPro"/>
</dbReference>
<dbReference type="Proteomes" id="UP000293347">
    <property type="component" value="Unassembled WGS sequence"/>
</dbReference>
<dbReference type="InterPro" id="IPR039425">
    <property type="entry name" value="RNA_pol_sigma-70-like"/>
</dbReference>
<reference evidence="7 8" key="1">
    <citation type="submission" date="2019-02" db="EMBL/GenBank/DDBJ databases">
        <title>Pedobacter sp. RP-1-14 sp. nov., isolated from Arctic soil.</title>
        <authorList>
            <person name="Dahal R.H."/>
        </authorList>
    </citation>
    <scope>NUCLEOTIDE SEQUENCE [LARGE SCALE GENOMIC DNA]</scope>
    <source>
        <strain evidence="7 8">RP-1-14</strain>
    </source>
</reference>
<dbReference type="NCBIfam" id="TIGR02985">
    <property type="entry name" value="Sig70_bacteroi1"/>
    <property type="match status" value="1"/>
</dbReference>
<dbReference type="InterPro" id="IPR014327">
    <property type="entry name" value="RNA_pol_sigma70_bacteroid"/>
</dbReference>
<keyword evidence="3" id="KW-0731">Sigma factor</keyword>
<evidence type="ECO:0000256" key="4">
    <source>
        <dbReference type="ARBA" id="ARBA00023163"/>
    </source>
</evidence>
<dbReference type="OrthoDB" id="659569at2"/>
<dbReference type="Gene3D" id="1.10.10.10">
    <property type="entry name" value="Winged helix-like DNA-binding domain superfamily/Winged helix DNA-binding domain"/>
    <property type="match status" value="1"/>
</dbReference>
<dbReference type="AlphaFoldDB" id="A0A4V2ML69"/>
<protein>
    <submittedName>
        <fullName evidence="7">RNA polymerase sigma-70 factor</fullName>
    </submittedName>
</protein>
<dbReference type="Pfam" id="PF04542">
    <property type="entry name" value="Sigma70_r2"/>
    <property type="match status" value="1"/>
</dbReference>
<evidence type="ECO:0000256" key="2">
    <source>
        <dbReference type="ARBA" id="ARBA00023015"/>
    </source>
</evidence>
<gene>
    <name evidence="7" type="ORF">EZ437_09290</name>
</gene>
<dbReference type="Gene3D" id="1.10.1740.10">
    <property type="match status" value="1"/>
</dbReference>
<dbReference type="SUPFAM" id="SSF88946">
    <property type="entry name" value="Sigma2 domain of RNA polymerase sigma factors"/>
    <property type="match status" value="1"/>
</dbReference>
<dbReference type="InterPro" id="IPR007627">
    <property type="entry name" value="RNA_pol_sigma70_r2"/>
</dbReference>
<dbReference type="InterPro" id="IPR014284">
    <property type="entry name" value="RNA_pol_sigma-70_dom"/>
</dbReference>
<feature type="domain" description="RNA polymerase sigma-70 region 2" evidence="5">
    <location>
        <begin position="28"/>
        <end position="91"/>
    </location>
</feature>
<evidence type="ECO:0000256" key="1">
    <source>
        <dbReference type="ARBA" id="ARBA00010641"/>
    </source>
</evidence>
<dbReference type="GO" id="GO:0006352">
    <property type="term" value="P:DNA-templated transcription initiation"/>
    <property type="evidence" value="ECO:0007669"/>
    <property type="project" value="InterPro"/>
</dbReference>
<evidence type="ECO:0000256" key="3">
    <source>
        <dbReference type="ARBA" id="ARBA00023082"/>
    </source>
</evidence>
<dbReference type="InterPro" id="IPR013249">
    <property type="entry name" value="RNA_pol_sigma70_r4_t2"/>
</dbReference>
<evidence type="ECO:0000313" key="8">
    <source>
        <dbReference type="Proteomes" id="UP000293347"/>
    </source>
</evidence>
<dbReference type="PANTHER" id="PTHR43133">
    <property type="entry name" value="RNA POLYMERASE ECF-TYPE SIGMA FACTO"/>
    <property type="match status" value="1"/>
</dbReference>
<dbReference type="GO" id="GO:0016987">
    <property type="term" value="F:sigma factor activity"/>
    <property type="evidence" value="ECO:0007669"/>
    <property type="project" value="UniProtKB-KW"/>
</dbReference>
<dbReference type="InterPro" id="IPR036388">
    <property type="entry name" value="WH-like_DNA-bd_sf"/>
</dbReference>
<keyword evidence="8" id="KW-1185">Reference proteome</keyword>
<comment type="similarity">
    <text evidence="1">Belongs to the sigma-70 factor family. ECF subfamily.</text>
</comment>
<proteinExistence type="inferred from homology"/>
<feature type="domain" description="RNA polymerase sigma factor 70 region 4 type 2" evidence="6">
    <location>
        <begin position="125"/>
        <end position="175"/>
    </location>
</feature>
<dbReference type="EMBL" id="SJSL01000002">
    <property type="protein sequence ID" value="TCD00957.1"/>
    <property type="molecule type" value="Genomic_DNA"/>
</dbReference>
<dbReference type="PANTHER" id="PTHR43133:SF46">
    <property type="entry name" value="RNA POLYMERASE SIGMA-70 FACTOR ECF SUBFAMILY"/>
    <property type="match status" value="1"/>
</dbReference>
<dbReference type="InterPro" id="IPR013325">
    <property type="entry name" value="RNA_pol_sigma_r2"/>
</dbReference>